<keyword evidence="3 14" id="KW-0963">Cytoplasm</keyword>
<dbReference type="InterPro" id="IPR018163">
    <property type="entry name" value="Thr/Ala-tRNA-synth_IIc_edit"/>
</dbReference>
<dbReference type="InterPro" id="IPR006195">
    <property type="entry name" value="aa-tRNA-synth_II"/>
</dbReference>
<dbReference type="CDD" id="cd00771">
    <property type="entry name" value="ThrRS_core"/>
    <property type="match status" value="1"/>
</dbReference>
<dbReference type="GO" id="GO:0006435">
    <property type="term" value="P:threonyl-tRNA aminoacylation"/>
    <property type="evidence" value="ECO:0007669"/>
    <property type="project" value="UniProtKB-UniRule"/>
</dbReference>
<name>A0A1F5PXZ9_9BACT</name>
<evidence type="ECO:0000256" key="4">
    <source>
        <dbReference type="ARBA" id="ARBA00022555"/>
    </source>
</evidence>
<dbReference type="GO" id="GO:0005524">
    <property type="term" value="F:ATP binding"/>
    <property type="evidence" value="ECO:0007669"/>
    <property type="project" value="UniProtKB-UniRule"/>
</dbReference>
<comment type="cofactor">
    <cofactor evidence="14">
        <name>Zn(2+)</name>
        <dbReference type="ChEBI" id="CHEBI:29105"/>
    </cofactor>
    <text evidence="14">Binds 1 zinc ion per subunit.</text>
</comment>
<sequence length="610" mass="70731">MKLSEEKLHNLRHSLAHILASAVLEMFPKGQLGVGPVIENGFFYDFLLPRPLAPEDIKKIEKRMRELVKQKLAFQRQDLSIHQAKKYFTDNHQPFKLELIKDIEKHGTTVFDEIEQRLQPITYNLQPKSVSLYQTGKFTDLCRGGHVNNTSEIDPQSFKLDKISGAYWRGDQKNPQMQRIYGLAFETKAGLEEYLKIQEEAERRDHKKLGPKLGLFMFHHSAPGMPYWLPKGVLIYNELVNFWRSEHTKRNYQEIVSPLLNKKELYQTSGHFEHYWQDMYSIKTKDNEEYALKAMNCPNAMVVFGSQPRSYKDLPLRLSDTDTLHRNEISGALNGLLRVREFRQDDAHCFVTEDQIGSEYEAIFEIVDEFYSLFNLEYSFRLGTRPESFMGEVATWNKAEETLKKILTKSKKKFTIAEKDGAFYGPKVDILMKDAVGREWQMGTIQLDFQQPQRFKLEYTAPDGSKKTPVAIHRVIYGSLERFIGLLIEHFAGAFPIWLSPVQVKILPITDKQNKYAHDQGAELLKNNIRMDVDDRSESVGKKIREAEMEKVPYMLIVGEKEVKAKKVAVRRRNQLARRSLGEGGKDLGAMKLDKFIKQILEKIISRSLD</sequence>
<evidence type="ECO:0000256" key="7">
    <source>
        <dbReference type="ARBA" id="ARBA00022741"/>
    </source>
</evidence>
<organism evidence="16 17">
    <name type="scientific">Candidatus Doudnabacteria bacterium RIFCSPLOWO2_01_FULL_44_21</name>
    <dbReference type="NCBI Taxonomy" id="1817841"/>
    <lineage>
        <taxon>Bacteria</taxon>
        <taxon>Candidatus Doudnaibacteriota</taxon>
    </lineage>
</organism>
<dbReference type="NCBIfam" id="TIGR00418">
    <property type="entry name" value="thrS"/>
    <property type="match status" value="1"/>
</dbReference>
<comment type="subcellular location">
    <subcellularLocation>
        <location evidence="1 14">Cytoplasm</location>
    </subcellularLocation>
</comment>
<dbReference type="FunFam" id="3.40.50.800:FF:000001">
    <property type="entry name" value="Threonine--tRNA ligase"/>
    <property type="match status" value="1"/>
</dbReference>
<dbReference type="Pfam" id="PF00587">
    <property type="entry name" value="tRNA-synt_2b"/>
    <property type="match status" value="1"/>
</dbReference>
<dbReference type="InterPro" id="IPR047246">
    <property type="entry name" value="ThrRS_anticodon"/>
</dbReference>
<evidence type="ECO:0000313" key="17">
    <source>
        <dbReference type="Proteomes" id="UP000177281"/>
    </source>
</evidence>
<dbReference type="InterPro" id="IPR036621">
    <property type="entry name" value="Anticodon-bd_dom_sf"/>
</dbReference>
<evidence type="ECO:0000259" key="15">
    <source>
        <dbReference type="PROSITE" id="PS50862"/>
    </source>
</evidence>
<feature type="binding site" evidence="14">
    <location>
        <position position="348"/>
    </location>
    <ligand>
        <name>Zn(2+)</name>
        <dbReference type="ChEBI" id="CHEBI:29105"/>
        <note>catalytic</note>
    </ligand>
</feature>
<evidence type="ECO:0000256" key="5">
    <source>
        <dbReference type="ARBA" id="ARBA00022598"/>
    </source>
</evidence>
<dbReference type="InterPro" id="IPR004154">
    <property type="entry name" value="Anticodon-bd"/>
</dbReference>
<evidence type="ECO:0000256" key="3">
    <source>
        <dbReference type="ARBA" id="ARBA00022490"/>
    </source>
</evidence>
<dbReference type="GO" id="GO:0000049">
    <property type="term" value="F:tRNA binding"/>
    <property type="evidence" value="ECO:0007669"/>
    <property type="project" value="UniProtKB-KW"/>
</dbReference>
<accession>A0A1F5PXZ9</accession>
<keyword evidence="6 14" id="KW-0479">Metal-binding</keyword>
<dbReference type="InterPro" id="IPR002320">
    <property type="entry name" value="Thr-tRNA-ligase_IIa"/>
</dbReference>
<dbReference type="GO" id="GO:0005737">
    <property type="term" value="C:cytoplasm"/>
    <property type="evidence" value="ECO:0007669"/>
    <property type="project" value="UniProtKB-SubCell"/>
</dbReference>
<dbReference type="EMBL" id="MFFB01000010">
    <property type="protein sequence ID" value="OGE94734.1"/>
    <property type="molecule type" value="Genomic_DNA"/>
</dbReference>
<evidence type="ECO:0000256" key="13">
    <source>
        <dbReference type="ARBA" id="ARBA00049515"/>
    </source>
</evidence>
<reference evidence="16 17" key="1">
    <citation type="journal article" date="2016" name="Nat. Commun.">
        <title>Thousands of microbial genomes shed light on interconnected biogeochemical processes in an aquifer system.</title>
        <authorList>
            <person name="Anantharaman K."/>
            <person name="Brown C.T."/>
            <person name="Hug L.A."/>
            <person name="Sharon I."/>
            <person name="Castelle C.J."/>
            <person name="Probst A.J."/>
            <person name="Thomas B.C."/>
            <person name="Singh A."/>
            <person name="Wilkins M.J."/>
            <person name="Karaoz U."/>
            <person name="Brodie E.L."/>
            <person name="Williams K.H."/>
            <person name="Hubbard S.S."/>
            <person name="Banfield J.F."/>
        </authorList>
    </citation>
    <scope>NUCLEOTIDE SEQUENCE [LARGE SCALE GENOMIC DNA]</scope>
</reference>
<comment type="catalytic activity">
    <reaction evidence="13 14">
        <text>tRNA(Thr) + L-threonine + ATP = L-threonyl-tRNA(Thr) + AMP + diphosphate + H(+)</text>
        <dbReference type="Rhea" id="RHEA:24624"/>
        <dbReference type="Rhea" id="RHEA-COMP:9670"/>
        <dbReference type="Rhea" id="RHEA-COMP:9704"/>
        <dbReference type="ChEBI" id="CHEBI:15378"/>
        <dbReference type="ChEBI" id="CHEBI:30616"/>
        <dbReference type="ChEBI" id="CHEBI:33019"/>
        <dbReference type="ChEBI" id="CHEBI:57926"/>
        <dbReference type="ChEBI" id="CHEBI:78442"/>
        <dbReference type="ChEBI" id="CHEBI:78534"/>
        <dbReference type="ChEBI" id="CHEBI:456215"/>
        <dbReference type="EC" id="6.1.1.3"/>
    </reaction>
</comment>
<dbReference type="InterPro" id="IPR045864">
    <property type="entry name" value="aa-tRNA-synth_II/BPL/LPL"/>
</dbReference>
<evidence type="ECO:0000256" key="10">
    <source>
        <dbReference type="ARBA" id="ARBA00022884"/>
    </source>
</evidence>
<keyword evidence="10 14" id="KW-0694">RNA-binding</keyword>
<dbReference type="GO" id="GO:0004829">
    <property type="term" value="F:threonine-tRNA ligase activity"/>
    <property type="evidence" value="ECO:0007669"/>
    <property type="project" value="UniProtKB-UniRule"/>
</dbReference>
<evidence type="ECO:0000256" key="1">
    <source>
        <dbReference type="ARBA" id="ARBA00004496"/>
    </source>
</evidence>
<dbReference type="PRINTS" id="PR01047">
    <property type="entry name" value="TRNASYNTHTHR"/>
</dbReference>
<dbReference type="InterPro" id="IPR033728">
    <property type="entry name" value="ThrRS_core"/>
</dbReference>
<dbReference type="InterPro" id="IPR002314">
    <property type="entry name" value="aa-tRNA-synt_IIb"/>
</dbReference>
<dbReference type="Pfam" id="PF07973">
    <property type="entry name" value="tRNA_SAD"/>
    <property type="match status" value="1"/>
</dbReference>
<dbReference type="Proteomes" id="UP000177281">
    <property type="component" value="Unassembled WGS sequence"/>
</dbReference>
<feature type="binding site" evidence="14">
    <location>
        <position position="297"/>
    </location>
    <ligand>
        <name>Zn(2+)</name>
        <dbReference type="ChEBI" id="CHEBI:29105"/>
        <note>catalytic</note>
    </ligand>
</feature>
<dbReference type="PROSITE" id="PS50862">
    <property type="entry name" value="AA_TRNA_LIGASE_II"/>
    <property type="match status" value="1"/>
</dbReference>
<dbReference type="FunFam" id="3.30.930.10:FF:000019">
    <property type="entry name" value="Threonine--tRNA ligase"/>
    <property type="match status" value="1"/>
</dbReference>
<dbReference type="SUPFAM" id="SSF52954">
    <property type="entry name" value="Class II aaRS ABD-related"/>
    <property type="match status" value="1"/>
</dbReference>
<dbReference type="EC" id="6.1.1.3" evidence="14"/>
<dbReference type="STRING" id="1817841.A3B10_04465"/>
<dbReference type="HAMAP" id="MF_00184">
    <property type="entry name" value="Thr_tRNA_synth"/>
    <property type="match status" value="1"/>
</dbReference>
<keyword evidence="9 14" id="KW-0067">ATP-binding</keyword>
<comment type="caution">
    <text evidence="16">The sequence shown here is derived from an EMBL/GenBank/DDBJ whole genome shotgun (WGS) entry which is preliminary data.</text>
</comment>
<dbReference type="PANTHER" id="PTHR11451:SF44">
    <property type="entry name" value="THREONINE--TRNA LIGASE, CHLOROPLASTIC_MITOCHONDRIAL 2"/>
    <property type="match status" value="1"/>
</dbReference>
<dbReference type="InterPro" id="IPR012947">
    <property type="entry name" value="tRNA_SAD"/>
</dbReference>
<evidence type="ECO:0000256" key="2">
    <source>
        <dbReference type="ARBA" id="ARBA00008226"/>
    </source>
</evidence>
<dbReference type="Pfam" id="PF03129">
    <property type="entry name" value="HGTP_anticodon"/>
    <property type="match status" value="1"/>
</dbReference>
<gene>
    <name evidence="14" type="primary">thrS</name>
    <name evidence="16" type="ORF">A3B10_04465</name>
</gene>
<comment type="similarity">
    <text evidence="2 14">Belongs to the class-II aminoacyl-tRNA synthetase family.</text>
</comment>
<dbReference type="PANTHER" id="PTHR11451">
    <property type="entry name" value="THREONINE-TRNA LIGASE"/>
    <property type="match status" value="1"/>
</dbReference>
<keyword evidence="12 14" id="KW-0030">Aminoacyl-tRNA synthetase</keyword>
<dbReference type="Gene3D" id="3.40.50.800">
    <property type="entry name" value="Anticodon-binding domain"/>
    <property type="match status" value="1"/>
</dbReference>
<comment type="subunit">
    <text evidence="14">Homodimer.</text>
</comment>
<dbReference type="CDD" id="cd00860">
    <property type="entry name" value="ThrRS_anticodon"/>
    <property type="match status" value="1"/>
</dbReference>
<proteinExistence type="inferred from homology"/>
<dbReference type="SMART" id="SM00863">
    <property type="entry name" value="tRNA_SAD"/>
    <property type="match status" value="1"/>
</dbReference>
<dbReference type="SUPFAM" id="SSF55186">
    <property type="entry name" value="ThrRS/AlaRS common domain"/>
    <property type="match status" value="1"/>
</dbReference>
<feature type="domain" description="Aminoacyl-transfer RNA synthetases class-II family profile" evidence="15">
    <location>
        <begin position="230"/>
        <end position="496"/>
    </location>
</feature>
<feature type="region of interest" description="Catalytic" evidence="14">
    <location>
        <begin position="205"/>
        <end position="496"/>
    </location>
</feature>
<dbReference type="GO" id="GO:0046872">
    <property type="term" value="F:metal ion binding"/>
    <property type="evidence" value="ECO:0007669"/>
    <property type="project" value="UniProtKB-KW"/>
</dbReference>
<evidence type="ECO:0000256" key="11">
    <source>
        <dbReference type="ARBA" id="ARBA00022917"/>
    </source>
</evidence>
<evidence type="ECO:0000256" key="12">
    <source>
        <dbReference type="ARBA" id="ARBA00023146"/>
    </source>
</evidence>
<keyword evidence="7 14" id="KW-0547">Nucleotide-binding</keyword>
<keyword evidence="5 14" id="KW-0436">Ligase</keyword>
<keyword evidence="4 14" id="KW-0820">tRNA-binding</keyword>
<dbReference type="Gene3D" id="3.30.54.20">
    <property type="match status" value="1"/>
</dbReference>
<evidence type="ECO:0000256" key="9">
    <source>
        <dbReference type="ARBA" id="ARBA00022840"/>
    </source>
</evidence>
<evidence type="ECO:0000256" key="6">
    <source>
        <dbReference type="ARBA" id="ARBA00022723"/>
    </source>
</evidence>
<dbReference type="Gene3D" id="3.30.980.10">
    <property type="entry name" value="Threonyl-trna Synthetase, Chain A, domain 2"/>
    <property type="match status" value="1"/>
</dbReference>
<dbReference type="AlphaFoldDB" id="A0A1F5PXZ9"/>
<evidence type="ECO:0000313" key="16">
    <source>
        <dbReference type="EMBL" id="OGE94734.1"/>
    </source>
</evidence>
<keyword evidence="8 14" id="KW-0862">Zinc</keyword>
<dbReference type="SUPFAM" id="SSF55681">
    <property type="entry name" value="Class II aaRS and biotin synthetases"/>
    <property type="match status" value="1"/>
</dbReference>
<feature type="binding site" evidence="14">
    <location>
        <position position="473"/>
    </location>
    <ligand>
        <name>Zn(2+)</name>
        <dbReference type="ChEBI" id="CHEBI:29105"/>
        <note>catalytic</note>
    </ligand>
</feature>
<protein>
    <recommendedName>
        <fullName evidence="14">Threonine--tRNA ligase</fullName>
        <ecNumber evidence="14">6.1.1.3</ecNumber>
    </recommendedName>
    <alternativeName>
        <fullName evidence="14">Threonyl-tRNA synthetase</fullName>
        <shortName evidence="14">ThrRS</shortName>
    </alternativeName>
</protein>
<dbReference type="Gene3D" id="3.30.930.10">
    <property type="entry name" value="Bira Bifunctional Protein, Domain 2"/>
    <property type="match status" value="1"/>
</dbReference>
<keyword evidence="11 14" id="KW-0648">Protein biosynthesis</keyword>
<evidence type="ECO:0000256" key="14">
    <source>
        <dbReference type="HAMAP-Rule" id="MF_00184"/>
    </source>
</evidence>
<evidence type="ECO:0000256" key="8">
    <source>
        <dbReference type="ARBA" id="ARBA00022833"/>
    </source>
</evidence>